<evidence type="ECO:0000313" key="2">
    <source>
        <dbReference type="Proteomes" id="UP000744676"/>
    </source>
</evidence>
<dbReference type="Proteomes" id="UP000744676">
    <property type="component" value="Unassembled WGS sequence"/>
</dbReference>
<name>A0ACB6V3Y5_9ASCO</name>
<sequence length="561" mass="62961">MSILSIANKLPFFESITSRAPGDSLLLSALKIISFATITLILLLVPGSIIAKFTAASKGFFSARSSKPSPKSSNPTKPTKTTDKNDSIKKAASIFPTIKYEKIESTNKHVKACATDPNFAFYQNVNPTTGLPWNVKDQQPVYFDTTTQAIFPDVVSTAASFAIADPTTFYQTLPLEPVPEQLAFSVQQEQQPLPILSRQSSVSRPRQFSQDESIINDGSDYALTPPEMDDMSLRHAYSSSPEESYNYLPSDPISSSGQVYVNESVTIMSNDGSPNVPNIGVEPYVEQLESYQWGKPMVTEAGVDSYDAQHPLKYFVAGQMQPMQSVPEIELQQQYSPVGQPIAINVAHMQPLQQYQQLQQLQQLQQSEQLQQYFQHLQHPSHAHHPTLIPYVAQFAPMISMKQGGFFPDYEHSSDFSDKSKHPFSCPHCPSSFRLRGYLTRHMKKHAIKKAYSCPFYDCNDKSPCHPSGGFSRRDTYKTHLKARHFLYPAGTRSEHRSKVSGVCSGCGEKFDSNEKWVEEHIHNGKCSGLAEMEKKRELEEQQANCEPQLSEIQYQEYQLA</sequence>
<comment type="caution">
    <text evidence="1">The sequence shown here is derived from an EMBL/GenBank/DDBJ whole genome shotgun (WGS) entry which is preliminary data.</text>
</comment>
<dbReference type="EMBL" id="QVQA01000072">
    <property type="protein sequence ID" value="KAF5097159.1"/>
    <property type="molecule type" value="Genomic_DNA"/>
</dbReference>
<protein>
    <submittedName>
        <fullName evidence="1">Uncharacterized protein</fullName>
    </submittedName>
</protein>
<gene>
    <name evidence="1" type="ORF">D0Z00_002497</name>
</gene>
<proteinExistence type="predicted"/>
<accession>A0ACB6V3Y5</accession>
<reference evidence="1 2" key="1">
    <citation type="journal article" date="2020" name="Front. Microbiol.">
        <title>Phenotypic and Genetic Characterization of the Cheese Ripening Yeast Geotrichum candidum.</title>
        <authorList>
            <person name="Perkins V."/>
            <person name="Vignola S."/>
            <person name="Lessard M.H."/>
            <person name="Plante P.L."/>
            <person name="Corbeil J."/>
            <person name="Dugat-Bony E."/>
            <person name="Frenette M."/>
            <person name="Labrie S."/>
        </authorList>
    </citation>
    <scope>NUCLEOTIDE SEQUENCE [LARGE SCALE GENOMIC DNA]</scope>
    <source>
        <strain evidence="1 2">LMA-1147</strain>
    </source>
</reference>
<keyword evidence="2" id="KW-1185">Reference proteome</keyword>
<evidence type="ECO:0000313" key="1">
    <source>
        <dbReference type="EMBL" id="KAF5097159.1"/>
    </source>
</evidence>
<organism evidence="1 2">
    <name type="scientific">Geotrichum galactomycetum</name>
    <dbReference type="NCBI Taxonomy" id="27317"/>
    <lineage>
        <taxon>Eukaryota</taxon>
        <taxon>Fungi</taxon>
        <taxon>Dikarya</taxon>
        <taxon>Ascomycota</taxon>
        <taxon>Saccharomycotina</taxon>
        <taxon>Dipodascomycetes</taxon>
        <taxon>Dipodascales</taxon>
        <taxon>Dipodascaceae</taxon>
        <taxon>Geotrichum</taxon>
    </lineage>
</organism>